<accession>A0A9D1LE73</accession>
<proteinExistence type="predicted"/>
<organism evidence="2 3">
    <name type="scientific">Candidatus Fimenecus excrementigallinarum</name>
    <dbReference type="NCBI Taxonomy" id="2840816"/>
    <lineage>
        <taxon>Bacteria</taxon>
        <taxon>Bacillati</taxon>
        <taxon>Bacillota</taxon>
        <taxon>Clostridia</taxon>
        <taxon>Candidatus Fimenecus</taxon>
    </lineage>
</organism>
<evidence type="ECO:0000313" key="2">
    <source>
        <dbReference type="EMBL" id="HIU36250.1"/>
    </source>
</evidence>
<gene>
    <name evidence="2" type="ORF">IAC53_06595</name>
</gene>
<dbReference type="SMART" id="SM00460">
    <property type="entry name" value="TGc"/>
    <property type="match status" value="1"/>
</dbReference>
<sequence>MQRVEFSYSMKIEFSAPVVRHCFSVRCLPPDSPQQRICELFLEVSPHNVLTETSDGFGNRILTDRITEPHTLFSVYVNGVAELDLSAREPEPLNGIYKYPSQQAFCGARLAALAEAQKPLCEGLAPVETAKRLMAALRAQFVYKGGVTNVATTAEEAFTLGCGVCQDYAHILIALCRALGVPARYVAGIQEGTGETHAWAEVYDGGYWVGVDPTNDKLVDERYLKLSHGRDFADCGINRGLFIGGGTQKQTIEATVRVL</sequence>
<dbReference type="EMBL" id="DVMW01000037">
    <property type="protein sequence ID" value="HIU36250.1"/>
    <property type="molecule type" value="Genomic_DNA"/>
</dbReference>
<dbReference type="InterPro" id="IPR038765">
    <property type="entry name" value="Papain-like_cys_pep_sf"/>
</dbReference>
<dbReference type="SUPFAM" id="SSF54001">
    <property type="entry name" value="Cysteine proteinases"/>
    <property type="match status" value="1"/>
</dbReference>
<feature type="domain" description="Transglutaminase-like" evidence="1">
    <location>
        <begin position="157"/>
        <end position="215"/>
    </location>
</feature>
<evidence type="ECO:0000313" key="3">
    <source>
        <dbReference type="Proteomes" id="UP000824071"/>
    </source>
</evidence>
<dbReference type="Gene3D" id="3.10.620.30">
    <property type="match status" value="1"/>
</dbReference>
<name>A0A9D1LE73_9FIRM</name>
<dbReference type="Pfam" id="PF01841">
    <property type="entry name" value="Transglut_core"/>
    <property type="match status" value="1"/>
</dbReference>
<dbReference type="Proteomes" id="UP000824071">
    <property type="component" value="Unassembled WGS sequence"/>
</dbReference>
<dbReference type="InterPro" id="IPR013589">
    <property type="entry name" value="Bac_transglu_N"/>
</dbReference>
<dbReference type="PANTHER" id="PTHR33490">
    <property type="entry name" value="BLR5614 PROTEIN-RELATED"/>
    <property type="match status" value="1"/>
</dbReference>
<reference evidence="2" key="1">
    <citation type="submission" date="2020-10" db="EMBL/GenBank/DDBJ databases">
        <authorList>
            <person name="Gilroy R."/>
        </authorList>
    </citation>
    <scope>NUCLEOTIDE SEQUENCE</scope>
    <source>
        <strain evidence="2">ChiGjej1B1-19959</strain>
    </source>
</reference>
<dbReference type="AlphaFoldDB" id="A0A9D1LE73"/>
<comment type="caution">
    <text evidence="2">The sequence shown here is derived from an EMBL/GenBank/DDBJ whole genome shotgun (WGS) entry which is preliminary data.</text>
</comment>
<reference evidence="2" key="2">
    <citation type="journal article" date="2021" name="PeerJ">
        <title>Extensive microbial diversity within the chicken gut microbiome revealed by metagenomics and culture.</title>
        <authorList>
            <person name="Gilroy R."/>
            <person name="Ravi A."/>
            <person name="Getino M."/>
            <person name="Pursley I."/>
            <person name="Horton D.L."/>
            <person name="Alikhan N.F."/>
            <person name="Baker D."/>
            <person name="Gharbi K."/>
            <person name="Hall N."/>
            <person name="Watson M."/>
            <person name="Adriaenssens E.M."/>
            <person name="Foster-Nyarko E."/>
            <person name="Jarju S."/>
            <person name="Secka A."/>
            <person name="Antonio M."/>
            <person name="Oren A."/>
            <person name="Chaudhuri R.R."/>
            <person name="La Ragione R."/>
            <person name="Hildebrand F."/>
            <person name="Pallen M.J."/>
        </authorList>
    </citation>
    <scope>NUCLEOTIDE SEQUENCE</scope>
    <source>
        <strain evidence="2">ChiGjej1B1-19959</strain>
    </source>
</reference>
<protein>
    <submittedName>
        <fullName evidence="2">Transglutaminase family protein</fullName>
    </submittedName>
</protein>
<dbReference type="PANTHER" id="PTHR33490:SF6">
    <property type="entry name" value="SLL1049 PROTEIN"/>
    <property type="match status" value="1"/>
</dbReference>
<dbReference type="InterPro" id="IPR002931">
    <property type="entry name" value="Transglutaminase-like"/>
</dbReference>
<dbReference type="Pfam" id="PF08379">
    <property type="entry name" value="Bact_transglu_N"/>
    <property type="match status" value="1"/>
</dbReference>
<evidence type="ECO:0000259" key="1">
    <source>
        <dbReference type="SMART" id="SM00460"/>
    </source>
</evidence>